<feature type="domain" description="Transposase IS4-like" evidence="1">
    <location>
        <begin position="3"/>
        <end position="50"/>
    </location>
</feature>
<dbReference type="GO" id="GO:0004803">
    <property type="term" value="F:transposase activity"/>
    <property type="evidence" value="ECO:0007669"/>
    <property type="project" value="InterPro"/>
</dbReference>
<proteinExistence type="predicted"/>
<evidence type="ECO:0000313" key="3">
    <source>
        <dbReference type="Proteomes" id="UP000287547"/>
    </source>
</evidence>
<evidence type="ECO:0000313" key="2">
    <source>
        <dbReference type="EMBL" id="RSM87044.1"/>
    </source>
</evidence>
<dbReference type="Proteomes" id="UP000287547">
    <property type="component" value="Unassembled WGS sequence"/>
</dbReference>
<dbReference type="PANTHER" id="PTHR30298:SF0">
    <property type="entry name" value="PROTEIN YBFL-RELATED"/>
    <property type="match status" value="1"/>
</dbReference>
<dbReference type="EMBL" id="QHKI01000007">
    <property type="protein sequence ID" value="RSM87044.1"/>
    <property type="molecule type" value="Genomic_DNA"/>
</dbReference>
<gene>
    <name evidence="2" type="ORF">DMH04_12520</name>
</gene>
<dbReference type="InterPro" id="IPR051698">
    <property type="entry name" value="Transposase_11-like"/>
</dbReference>
<dbReference type="Pfam" id="PF01609">
    <property type="entry name" value="DDE_Tnp_1"/>
    <property type="match status" value="1"/>
</dbReference>
<dbReference type="GO" id="GO:0003677">
    <property type="term" value="F:DNA binding"/>
    <property type="evidence" value="ECO:0007669"/>
    <property type="project" value="InterPro"/>
</dbReference>
<sequence>MPVVAAYARNHWHIENRLHWVRDVTYGEDHSRVRTGNAPRFMATLRNLAISTLRHHGRTTIAQGLRHMSRDFTRPLTHLGTPT</sequence>
<protein>
    <recommendedName>
        <fullName evidence="1">Transposase IS4-like domain-containing protein</fullName>
    </recommendedName>
</protein>
<comment type="caution">
    <text evidence="2">The sequence shown here is derived from an EMBL/GenBank/DDBJ whole genome shotgun (WGS) entry which is preliminary data.</text>
</comment>
<dbReference type="AlphaFoldDB" id="A0A428ZG44"/>
<organism evidence="2 3">
    <name type="scientific">Kibdelosporangium aridum</name>
    <dbReference type="NCBI Taxonomy" id="2030"/>
    <lineage>
        <taxon>Bacteria</taxon>
        <taxon>Bacillati</taxon>
        <taxon>Actinomycetota</taxon>
        <taxon>Actinomycetes</taxon>
        <taxon>Pseudonocardiales</taxon>
        <taxon>Pseudonocardiaceae</taxon>
        <taxon>Kibdelosporangium</taxon>
    </lineage>
</organism>
<dbReference type="PANTHER" id="PTHR30298">
    <property type="entry name" value="H REPEAT-ASSOCIATED PREDICTED TRANSPOSASE"/>
    <property type="match status" value="1"/>
</dbReference>
<dbReference type="GO" id="GO:0006313">
    <property type="term" value="P:DNA transposition"/>
    <property type="evidence" value="ECO:0007669"/>
    <property type="project" value="InterPro"/>
</dbReference>
<reference evidence="2 3" key="1">
    <citation type="submission" date="2018-05" db="EMBL/GenBank/DDBJ databases">
        <title>Evolution of GPA BGCs.</title>
        <authorList>
            <person name="Waglechner N."/>
            <person name="Wright G.D."/>
        </authorList>
    </citation>
    <scope>NUCLEOTIDE SEQUENCE [LARGE SCALE GENOMIC DNA]</scope>
    <source>
        <strain evidence="2 3">A82846</strain>
    </source>
</reference>
<dbReference type="InterPro" id="IPR002559">
    <property type="entry name" value="Transposase_11"/>
</dbReference>
<name>A0A428ZG44_KIBAR</name>
<evidence type="ECO:0000259" key="1">
    <source>
        <dbReference type="Pfam" id="PF01609"/>
    </source>
</evidence>
<accession>A0A428ZG44</accession>